<reference evidence="2" key="1">
    <citation type="journal article" date="2017" name="Nat. Ecol. Evol.">
        <title>Genome expansion and lineage-specific genetic innovations in the forest pathogenic fungi Armillaria.</title>
        <authorList>
            <person name="Sipos G."/>
            <person name="Prasanna A.N."/>
            <person name="Walter M.C."/>
            <person name="O'Connor E."/>
            <person name="Balint B."/>
            <person name="Krizsan K."/>
            <person name="Kiss B."/>
            <person name="Hess J."/>
            <person name="Varga T."/>
            <person name="Slot J."/>
            <person name="Riley R."/>
            <person name="Boka B."/>
            <person name="Rigling D."/>
            <person name="Barry K."/>
            <person name="Lee J."/>
            <person name="Mihaltcheva S."/>
            <person name="LaButti K."/>
            <person name="Lipzen A."/>
            <person name="Waldron R."/>
            <person name="Moloney N.M."/>
            <person name="Sperisen C."/>
            <person name="Kredics L."/>
            <person name="Vagvoelgyi C."/>
            <person name="Patrignani A."/>
            <person name="Fitzpatrick D."/>
            <person name="Nagy I."/>
            <person name="Doyle S."/>
            <person name="Anderson J.B."/>
            <person name="Grigoriev I.V."/>
            <person name="Gueldener U."/>
            <person name="Muensterkoetter M."/>
            <person name="Nagy L.G."/>
        </authorList>
    </citation>
    <scope>NUCLEOTIDE SEQUENCE [LARGE SCALE GENOMIC DNA]</scope>
    <source>
        <strain evidence="2">28-4</strain>
    </source>
</reference>
<keyword evidence="2" id="KW-1185">Reference proteome</keyword>
<accession>A0A2H3C760</accession>
<evidence type="ECO:0008006" key="3">
    <source>
        <dbReference type="Google" id="ProtNLM"/>
    </source>
</evidence>
<organism evidence="1 2">
    <name type="scientific">Armillaria solidipes</name>
    <dbReference type="NCBI Taxonomy" id="1076256"/>
    <lineage>
        <taxon>Eukaryota</taxon>
        <taxon>Fungi</taxon>
        <taxon>Dikarya</taxon>
        <taxon>Basidiomycota</taxon>
        <taxon>Agaricomycotina</taxon>
        <taxon>Agaricomycetes</taxon>
        <taxon>Agaricomycetidae</taxon>
        <taxon>Agaricales</taxon>
        <taxon>Marasmiineae</taxon>
        <taxon>Physalacriaceae</taxon>
        <taxon>Armillaria</taxon>
    </lineage>
</organism>
<evidence type="ECO:0000313" key="2">
    <source>
        <dbReference type="Proteomes" id="UP000218334"/>
    </source>
</evidence>
<dbReference type="EMBL" id="KZ293423">
    <property type="protein sequence ID" value="PBK71973.1"/>
    <property type="molecule type" value="Genomic_DNA"/>
</dbReference>
<dbReference type="Proteomes" id="UP000218334">
    <property type="component" value="Unassembled WGS sequence"/>
</dbReference>
<gene>
    <name evidence="1" type="ORF">ARMSODRAFT_1083295</name>
</gene>
<proteinExistence type="predicted"/>
<evidence type="ECO:0000313" key="1">
    <source>
        <dbReference type="EMBL" id="PBK71973.1"/>
    </source>
</evidence>
<protein>
    <recommendedName>
        <fullName evidence="3">F-box domain-containing protein</fullName>
    </recommendedName>
</protein>
<name>A0A2H3C760_9AGAR</name>
<dbReference type="AlphaFoldDB" id="A0A2H3C760"/>
<sequence>MTSLTDLQMTNISITSLEWLRTLIVRLPRLKSLTIASVLVKHEEDLLVSSDSISFDGPRIERLHINYPRLTTNAQSFFRSALLPQYRSIFLEPLQELHIQMYYLDHTFVSLCRDLIQAATMVKSLDIAGDCSNSLSPRPSIQPIILPINLQFFAVGLHFASNHTHLSAMRWFADALFSGPCESVEQLHIMISFDSVSLLLRDHETWTHLRQLDRRLSAATTFHCLQITYRCHQGLTPEGKSRLLSCTLETFASLQEIGALKIKLHGDSS</sequence>